<feature type="region of interest" description="Disordered" evidence="1">
    <location>
        <begin position="290"/>
        <end position="353"/>
    </location>
</feature>
<organism evidence="3 4">
    <name type="scientific">Halorubellus litoreus</name>
    <dbReference type="NCBI Taxonomy" id="755308"/>
    <lineage>
        <taxon>Archaea</taxon>
        <taxon>Methanobacteriati</taxon>
        <taxon>Methanobacteriota</taxon>
        <taxon>Stenosarchaea group</taxon>
        <taxon>Halobacteria</taxon>
        <taxon>Halobacteriales</taxon>
        <taxon>Halorubellaceae</taxon>
        <taxon>Halorubellus</taxon>
    </lineage>
</organism>
<sequence length="615" mass="68483">MELDRTTSRRELARLSTTDSRSERRRTELQRLANVLTDPALDVRVTFEHSGAFAHRAPEGSPHDFEIHIPVERFEQVETDQAPAVWDRRVQFGLLFHELGHVMYSDFERFDQRQSEVLPRHRDVYRSLFNAAEDVVIEAQLAAEFSLTRDFETLNETFRRLQHRDHERYVEAYAPDDAFTYTVYEALCIGILEHGFGAESRFRAILDPGADRYRVHDGRRDVVAALAPDVAAFVDDVLALPSGRDRVDRSVAFFETVRDHLDELPTVQSVRMQTEGFRPIEAGDYVLGSAGRATDLPEGPGATRGAGPGTGSGTTSRRGDASRPADSGDDATGGRPSGDDSVTSLLDDDRTESPLEREAAKLLELVHAEDVGLDRTGVVEVDDVDGDRGRWEAAKRRAEPLANDLRSTLRRRRRADERAGQRTGRIDPQRLARAAQGRDRVFKRRVRGDERDYRCLVVLDRSGSMDGDRIRDAESATAQLVHALHDVGVDVSVLSLLENAPFLELPFGGTPNRYADAITAGRASGWTPLTDTLEIARNRLDAGSGTRSFIVVVTDGAPDDEDAFLDQLDRCNVPVYGVYVDGDPGTHARFFDRIVYTDSSSLDATLRSLARQLLA</sequence>
<gene>
    <name evidence="3" type="ORF">ACFQGB_18975</name>
</gene>
<dbReference type="Proteomes" id="UP001596395">
    <property type="component" value="Unassembled WGS sequence"/>
</dbReference>
<dbReference type="Pfam" id="PF13519">
    <property type="entry name" value="VWA_2"/>
    <property type="match status" value="1"/>
</dbReference>
<evidence type="ECO:0000313" key="3">
    <source>
        <dbReference type="EMBL" id="MFC6954953.1"/>
    </source>
</evidence>
<reference evidence="3 4" key="1">
    <citation type="journal article" date="2019" name="Int. J. Syst. Evol. Microbiol.">
        <title>The Global Catalogue of Microorganisms (GCM) 10K type strain sequencing project: providing services to taxonomists for standard genome sequencing and annotation.</title>
        <authorList>
            <consortium name="The Broad Institute Genomics Platform"/>
            <consortium name="The Broad Institute Genome Sequencing Center for Infectious Disease"/>
            <person name="Wu L."/>
            <person name="Ma J."/>
        </authorList>
    </citation>
    <scope>NUCLEOTIDE SEQUENCE [LARGE SCALE GENOMIC DNA]</scope>
    <source>
        <strain evidence="3 4">GX26</strain>
    </source>
</reference>
<dbReference type="SUPFAM" id="SSF53300">
    <property type="entry name" value="vWA-like"/>
    <property type="match status" value="1"/>
</dbReference>
<dbReference type="AlphaFoldDB" id="A0ABD5VJM3"/>
<comment type="caution">
    <text evidence="3">The sequence shown here is derived from an EMBL/GenBank/DDBJ whole genome shotgun (WGS) entry which is preliminary data.</text>
</comment>
<dbReference type="EMBL" id="JBHSXN010000004">
    <property type="protein sequence ID" value="MFC6954953.1"/>
    <property type="molecule type" value="Genomic_DNA"/>
</dbReference>
<evidence type="ECO:0000259" key="2">
    <source>
        <dbReference type="SMART" id="SM00327"/>
    </source>
</evidence>
<dbReference type="RefSeq" id="WP_336351891.1">
    <property type="nucleotide sequence ID" value="NZ_JAZAQL010000004.1"/>
</dbReference>
<dbReference type="CDD" id="cd00198">
    <property type="entry name" value="vWFA"/>
    <property type="match status" value="1"/>
</dbReference>
<feature type="compositionally biased region" description="Basic and acidic residues" evidence="1">
    <location>
        <begin position="1"/>
        <end position="13"/>
    </location>
</feature>
<feature type="compositionally biased region" description="Gly residues" evidence="1">
    <location>
        <begin position="302"/>
        <end position="312"/>
    </location>
</feature>
<dbReference type="InterPro" id="IPR036465">
    <property type="entry name" value="vWFA_dom_sf"/>
</dbReference>
<dbReference type="InterPro" id="IPR002035">
    <property type="entry name" value="VWF_A"/>
</dbReference>
<dbReference type="SMART" id="SM00327">
    <property type="entry name" value="VWA"/>
    <property type="match status" value="1"/>
</dbReference>
<evidence type="ECO:0000313" key="4">
    <source>
        <dbReference type="Proteomes" id="UP001596395"/>
    </source>
</evidence>
<name>A0ABD5VJM3_9EURY</name>
<feature type="region of interest" description="Disordered" evidence="1">
    <location>
        <begin position="1"/>
        <end position="24"/>
    </location>
</feature>
<accession>A0ABD5VJM3</accession>
<proteinExistence type="predicted"/>
<feature type="domain" description="VWFA" evidence="2">
    <location>
        <begin position="452"/>
        <end position="614"/>
    </location>
</feature>
<evidence type="ECO:0000256" key="1">
    <source>
        <dbReference type="SAM" id="MobiDB-lite"/>
    </source>
</evidence>
<keyword evidence="4" id="KW-1185">Reference proteome</keyword>
<dbReference type="Gene3D" id="3.40.50.410">
    <property type="entry name" value="von Willebrand factor, type A domain"/>
    <property type="match status" value="1"/>
</dbReference>
<protein>
    <submittedName>
        <fullName evidence="3">VWA domain-containing protein</fullName>
    </submittedName>
</protein>